<dbReference type="PROSITE" id="PS00687">
    <property type="entry name" value="ALDEHYDE_DEHYDR_GLU"/>
    <property type="match status" value="1"/>
</dbReference>
<accession>V5WMI5</accession>
<evidence type="ECO:0000313" key="11">
    <source>
        <dbReference type="Proteomes" id="UP000018680"/>
    </source>
</evidence>
<evidence type="ECO:0000256" key="8">
    <source>
        <dbReference type="SAM" id="Coils"/>
    </source>
</evidence>
<reference evidence="10 11" key="1">
    <citation type="journal article" date="2015" name="Stand. Genomic Sci.">
        <title>Complete genome sequence and description of Salinispira pacifica gen. nov., sp. nov., a novel spirochaete isolated form a hypersaline microbial mat.</title>
        <authorList>
            <person name="Ben Hania W."/>
            <person name="Joseph M."/>
            <person name="Schumann P."/>
            <person name="Bunk B."/>
            <person name="Fiebig A."/>
            <person name="Sproer C."/>
            <person name="Klenk H.P."/>
            <person name="Fardeau M.L."/>
            <person name="Spring S."/>
        </authorList>
    </citation>
    <scope>NUCLEOTIDE SEQUENCE [LARGE SCALE GENOMIC DNA]</scope>
    <source>
        <strain evidence="10 11">L21-RPul-D2</strain>
    </source>
</reference>
<evidence type="ECO:0000256" key="2">
    <source>
        <dbReference type="ARBA" id="ARBA00023002"/>
    </source>
</evidence>
<dbReference type="PANTHER" id="PTHR43570">
    <property type="entry name" value="ALDEHYDE DEHYDROGENASE"/>
    <property type="match status" value="1"/>
</dbReference>
<evidence type="ECO:0000313" key="10">
    <source>
        <dbReference type="EMBL" id="AHC16376.1"/>
    </source>
</evidence>
<evidence type="ECO:0000256" key="3">
    <source>
        <dbReference type="ARBA" id="ARBA00023027"/>
    </source>
</evidence>
<dbReference type="EMBL" id="CP006939">
    <property type="protein sequence ID" value="AHC16376.1"/>
    <property type="molecule type" value="Genomic_DNA"/>
</dbReference>
<dbReference type="STRING" id="1307761.L21SP2_3032"/>
<dbReference type="PANTHER" id="PTHR43570:SF16">
    <property type="entry name" value="ALDEHYDE DEHYDROGENASE TYPE III, ISOFORM Q"/>
    <property type="match status" value="1"/>
</dbReference>
<dbReference type="PATRIC" id="fig|1307761.3.peg.3021"/>
<organism evidence="10 11">
    <name type="scientific">Salinispira pacifica</name>
    <dbReference type="NCBI Taxonomy" id="1307761"/>
    <lineage>
        <taxon>Bacteria</taxon>
        <taxon>Pseudomonadati</taxon>
        <taxon>Spirochaetota</taxon>
        <taxon>Spirochaetia</taxon>
        <taxon>Spirochaetales</taxon>
        <taxon>Spirochaetaceae</taxon>
        <taxon>Salinispira</taxon>
    </lineage>
</organism>
<dbReference type="CDD" id="cd07136">
    <property type="entry name" value="ALDH_YwdH-P39616"/>
    <property type="match status" value="1"/>
</dbReference>
<dbReference type="Proteomes" id="UP000018680">
    <property type="component" value="Chromosome"/>
</dbReference>
<dbReference type="HOGENOM" id="CLU_005391_3_1_12"/>
<feature type="active site" evidence="5 6">
    <location>
        <position position="240"/>
    </location>
</feature>
<feature type="active site" evidence="5">
    <location>
        <position position="274"/>
    </location>
</feature>
<dbReference type="InterPro" id="IPR016161">
    <property type="entry name" value="Ald_DH/histidinol_DH"/>
</dbReference>
<keyword evidence="2 4" id="KW-0560">Oxidoreductase</keyword>
<dbReference type="GO" id="GO:0006081">
    <property type="term" value="P:aldehyde metabolic process"/>
    <property type="evidence" value="ECO:0007669"/>
    <property type="project" value="InterPro"/>
</dbReference>
<dbReference type="Gene3D" id="3.40.605.10">
    <property type="entry name" value="Aldehyde Dehydrogenase, Chain A, domain 1"/>
    <property type="match status" value="1"/>
</dbReference>
<keyword evidence="8" id="KW-0175">Coiled coil</keyword>
<evidence type="ECO:0000259" key="9">
    <source>
        <dbReference type="Pfam" id="PF00171"/>
    </source>
</evidence>
<dbReference type="InterPro" id="IPR016162">
    <property type="entry name" value="Ald_DH_N"/>
</dbReference>
<feature type="domain" description="Aldehyde dehydrogenase" evidence="9">
    <location>
        <begin position="22"/>
        <end position="459"/>
    </location>
</feature>
<dbReference type="InterPro" id="IPR016163">
    <property type="entry name" value="Ald_DH_C"/>
</dbReference>
<dbReference type="InterPro" id="IPR029510">
    <property type="entry name" value="Ald_DH_CS_GLU"/>
</dbReference>
<dbReference type="KEGG" id="slr:L21SP2_3032"/>
<feature type="coiled-coil region" evidence="8">
    <location>
        <begin position="53"/>
        <end position="80"/>
    </location>
</feature>
<comment type="similarity">
    <text evidence="1 4 7">Belongs to the aldehyde dehydrogenase family.</text>
</comment>
<gene>
    <name evidence="10" type="ORF">L21SP2_3032</name>
</gene>
<keyword evidence="11" id="KW-1185">Reference proteome</keyword>
<dbReference type="FunFam" id="3.40.309.10:FF:000003">
    <property type="entry name" value="Aldehyde dehydrogenase"/>
    <property type="match status" value="1"/>
</dbReference>
<keyword evidence="3" id="KW-0520">NAD</keyword>
<evidence type="ECO:0000256" key="1">
    <source>
        <dbReference type="ARBA" id="ARBA00009986"/>
    </source>
</evidence>
<evidence type="ECO:0000256" key="5">
    <source>
        <dbReference type="PIRSR" id="PIRSR036492-1"/>
    </source>
</evidence>
<dbReference type="PIRSF" id="PIRSF036492">
    <property type="entry name" value="ALDH"/>
    <property type="match status" value="1"/>
</dbReference>
<proteinExistence type="inferred from homology"/>
<dbReference type="SUPFAM" id="SSF53720">
    <property type="entry name" value="ALDH-like"/>
    <property type="match status" value="1"/>
</dbReference>
<dbReference type="PROSITE" id="PS00070">
    <property type="entry name" value="ALDEHYDE_DEHYDR_CYS"/>
    <property type="match status" value="1"/>
</dbReference>
<evidence type="ECO:0000256" key="7">
    <source>
        <dbReference type="RuleBase" id="RU003345"/>
    </source>
</evidence>
<dbReference type="eggNOG" id="COG1012">
    <property type="taxonomic scope" value="Bacteria"/>
</dbReference>
<dbReference type="Pfam" id="PF00171">
    <property type="entry name" value="Aldedh"/>
    <property type="match status" value="1"/>
</dbReference>
<dbReference type="InterPro" id="IPR016160">
    <property type="entry name" value="Ald_DH_CS_CYS"/>
</dbReference>
<dbReference type="GO" id="GO:0005737">
    <property type="term" value="C:cytoplasm"/>
    <property type="evidence" value="ECO:0007669"/>
    <property type="project" value="TreeGrafter"/>
</dbReference>
<dbReference type="InterPro" id="IPR015590">
    <property type="entry name" value="Aldehyde_DH_dom"/>
</dbReference>
<dbReference type="GO" id="GO:0004029">
    <property type="term" value="F:aldehyde dehydrogenase (NAD+) activity"/>
    <property type="evidence" value="ECO:0007669"/>
    <property type="project" value="TreeGrafter"/>
</dbReference>
<dbReference type="InterPro" id="IPR012394">
    <property type="entry name" value="Aldehyde_DH_NAD(P)"/>
</dbReference>
<evidence type="ECO:0000256" key="6">
    <source>
        <dbReference type="PROSITE-ProRule" id="PRU10007"/>
    </source>
</evidence>
<dbReference type="AlphaFoldDB" id="V5WMI5"/>
<dbReference type="FunFam" id="3.40.605.10:FF:000004">
    <property type="entry name" value="Aldehyde dehydrogenase"/>
    <property type="match status" value="1"/>
</dbReference>
<protein>
    <recommendedName>
        <fullName evidence="4">Aldehyde dehydrogenase</fullName>
    </recommendedName>
</protein>
<name>V5WMI5_9SPIO</name>
<dbReference type="Gene3D" id="3.40.309.10">
    <property type="entry name" value="Aldehyde Dehydrogenase, Chain A, domain 2"/>
    <property type="match status" value="1"/>
</dbReference>
<sequence length="488" mass="54579">MYPLSPVGHPCRFQTNIFQEIQMVQVLETSSHKIQEIRQRQREFFRSGQTLDIAFRKRQLMGLRNSIREHEEELLRALEKDLGKSEFEAFSNEIGLVYAEIRHALKNLKRWSKARRIGVELYLRPGTGRIFPEPYGSALIIGPWNYPMQLLFLPAVGAISAGNCIVLKPSELASHTAEVSRKIIESAFPPEYGAIVQGGPEVSRELIDQNFDYLFFTGSVGVGKKVMEAASVHLTPLTLELGGKSPAFVHRSADIELAARKIAFAKYNNAGQTCVAPDYVLVDTAVERPFLEALDRTITEFYGARPRNSTAYGRIINMKNFNRLETLMNRTEGKLFHGGERDSGELYIEPSVYDNISWDDPLMEDELFGPILPVISYTSLEESIRRVADGPKPLAAYIFARDSKAASSISRAFPFGGGGVNSALLHVASHKLPFGGVGSSGMGRYHGKASFDTFSHYKSMLHQPSSFDMKLAYPHKKLSMSMVRKIFS</sequence>
<evidence type="ECO:0000256" key="4">
    <source>
        <dbReference type="PIRNR" id="PIRNR036492"/>
    </source>
</evidence>